<dbReference type="RefSeq" id="WP_006189643.1">
    <property type="nucleotide sequence ID" value="NZ_ACYH01000054.1"/>
</dbReference>
<dbReference type="eggNOG" id="COG1477">
    <property type="taxonomic scope" value="Bacteria"/>
</dbReference>
<dbReference type="InterPro" id="IPR003374">
    <property type="entry name" value="ApbE-like_sf"/>
</dbReference>
<evidence type="ECO:0000256" key="6">
    <source>
        <dbReference type="ARBA" id="ARBA00022827"/>
    </source>
</evidence>
<keyword evidence="12" id="KW-0449">Lipoprotein</keyword>
<reference evidence="13 14" key="1">
    <citation type="submission" date="2009-07" db="EMBL/GenBank/DDBJ databases">
        <authorList>
            <person name="Madupu R."/>
            <person name="Sebastian Y."/>
            <person name="Durkin A.S."/>
            <person name="Torralba M."/>
            <person name="Methe B."/>
            <person name="Sutton G.G."/>
            <person name="Strausberg R.L."/>
            <person name="Nelson K.E."/>
        </authorList>
    </citation>
    <scope>NUCLEOTIDE SEQUENCE [LARGE SCALE GENOMIC DNA]</scope>
    <source>
        <strain evidence="13 14">ATCC 35580</strain>
    </source>
</reference>
<evidence type="ECO:0000256" key="9">
    <source>
        <dbReference type="ARBA" id="ARBA00048540"/>
    </source>
</evidence>
<proteinExistence type="inferred from homology"/>
<keyword evidence="6 10" id="KW-0274">FAD</keyword>
<dbReference type="GO" id="GO:0005886">
    <property type="term" value="C:plasma membrane"/>
    <property type="evidence" value="ECO:0007669"/>
    <property type="project" value="UniProtKB-SubCell"/>
</dbReference>
<dbReference type="PIRSF" id="PIRSF006268">
    <property type="entry name" value="ApbE"/>
    <property type="match status" value="1"/>
</dbReference>
<evidence type="ECO:0000256" key="1">
    <source>
        <dbReference type="ARBA" id="ARBA00011955"/>
    </source>
</evidence>
<evidence type="ECO:0000256" key="3">
    <source>
        <dbReference type="ARBA" id="ARBA00022630"/>
    </source>
</evidence>
<accession>C8PSR7</accession>
<keyword evidence="12" id="KW-0732">Signal</keyword>
<dbReference type="SUPFAM" id="SSF143631">
    <property type="entry name" value="ApbE-like"/>
    <property type="match status" value="1"/>
</dbReference>
<dbReference type="Gene3D" id="3.10.520.10">
    <property type="entry name" value="ApbE-like domains"/>
    <property type="match status" value="1"/>
</dbReference>
<dbReference type="PANTHER" id="PTHR30040">
    <property type="entry name" value="THIAMINE BIOSYNTHESIS LIPOPROTEIN APBE"/>
    <property type="match status" value="1"/>
</dbReference>
<dbReference type="PROSITE" id="PS51257">
    <property type="entry name" value="PROKAR_LIPOPROTEIN"/>
    <property type="match status" value="1"/>
</dbReference>
<evidence type="ECO:0000256" key="5">
    <source>
        <dbReference type="ARBA" id="ARBA00022723"/>
    </source>
</evidence>
<keyword evidence="5 10" id="KW-0479">Metal-binding</keyword>
<name>C8PSR7_9SPIR</name>
<dbReference type="OrthoDB" id="9778595at2"/>
<feature type="binding site" evidence="11">
    <location>
        <position position="283"/>
    </location>
    <ligand>
        <name>Mg(2+)</name>
        <dbReference type="ChEBI" id="CHEBI:18420"/>
    </ligand>
</feature>
<protein>
    <recommendedName>
        <fullName evidence="2 10">FAD:protein FMN transferase</fullName>
        <ecNumber evidence="1 10">2.7.1.180</ecNumber>
    </recommendedName>
    <alternativeName>
        <fullName evidence="8 10">Flavin transferase</fullName>
    </alternativeName>
</protein>
<comment type="catalytic activity">
    <reaction evidence="9 10 12">
        <text>L-threonyl-[protein] + FAD = FMN-L-threonyl-[protein] + AMP + H(+)</text>
        <dbReference type="Rhea" id="RHEA:36847"/>
        <dbReference type="Rhea" id="RHEA-COMP:11060"/>
        <dbReference type="Rhea" id="RHEA-COMP:11061"/>
        <dbReference type="ChEBI" id="CHEBI:15378"/>
        <dbReference type="ChEBI" id="CHEBI:30013"/>
        <dbReference type="ChEBI" id="CHEBI:57692"/>
        <dbReference type="ChEBI" id="CHEBI:74257"/>
        <dbReference type="ChEBI" id="CHEBI:456215"/>
        <dbReference type="EC" id="2.7.1.180"/>
    </reaction>
</comment>
<feature type="signal peptide" evidence="12">
    <location>
        <begin position="1"/>
        <end position="20"/>
    </location>
</feature>
<keyword evidence="7 10" id="KW-0460">Magnesium</keyword>
<dbReference type="GO" id="GO:0016740">
    <property type="term" value="F:transferase activity"/>
    <property type="evidence" value="ECO:0007669"/>
    <property type="project" value="UniProtKB-UniRule"/>
</dbReference>
<feature type="binding site" evidence="11">
    <location>
        <position position="287"/>
    </location>
    <ligand>
        <name>Mg(2+)</name>
        <dbReference type="ChEBI" id="CHEBI:18420"/>
    </ligand>
</feature>
<evidence type="ECO:0000256" key="10">
    <source>
        <dbReference type="PIRNR" id="PIRNR006268"/>
    </source>
</evidence>
<dbReference type="PANTHER" id="PTHR30040:SF2">
    <property type="entry name" value="FAD:PROTEIN FMN TRANSFERASE"/>
    <property type="match status" value="1"/>
</dbReference>
<keyword evidence="3 10" id="KW-0285">Flavoprotein</keyword>
<evidence type="ECO:0000256" key="7">
    <source>
        <dbReference type="ARBA" id="ARBA00022842"/>
    </source>
</evidence>
<dbReference type="InterPro" id="IPR024932">
    <property type="entry name" value="ApbE"/>
</dbReference>
<keyword evidence="12" id="KW-0472">Membrane</keyword>
<keyword evidence="12" id="KW-0997">Cell inner membrane</keyword>
<evidence type="ECO:0000256" key="12">
    <source>
        <dbReference type="RuleBase" id="RU363002"/>
    </source>
</evidence>
<keyword evidence="12" id="KW-1003">Cell membrane</keyword>
<comment type="similarity">
    <text evidence="10 12">Belongs to the ApbE family.</text>
</comment>
<gene>
    <name evidence="13" type="ORF">TREVI0001_2457</name>
</gene>
<comment type="cofactor">
    <cofactor evidence="11">
        <name>Mg(2+)</name>
        <dbReference type="ChEBI" id="CHEBI:18420"/>
    </cofactor>
    <cofactor evidence="11">
        <name>Mn(2+)</name>
        <dbReference type="ChEBI" id="CHEBI:29035"/>
    </cofactor>
    <text evidence="11">Magnesium. Can also use manganese.</text>
</comment>
<dbReference type="AlphaFoldDB" id="C8PSR7"/>
<dbReference type="Pfam" id="PF02424">
    <property type="entry name" value="ApbE"/>
    <property type="match status" value="1"/>
</dbReference>
<comment type="caution">
    <text evidence="13">The sequence shown here is derived from an EMBL/GenBank/DDBJ whole genome shotgun (WGS) entry which is preliminary data.</text>
</comment>
<sequence>MKKYCLFLLLAVMLTACKPAVRRESRTVFALGTVCSIQVFTEKPQAEVEPVLQACTRRLEELERHLSANAESSTLIDINNASGVSAVGVPADIYPLFKRAVFFAEKTDGAFNPVIGSVVKLWNIGFENARKPEDRDIREALFRTDYKDLELTGTAVFLKKAGMKLDLGAIAKGFAADELTRIVKEAGIAHALIDIGGTISAVGKRPDGNLWKIGIRDPRVQQGQPIISTPVENLSISTSGSYERYFEQDGVRYHHILDPATGYPVRNNLTAVSVFSNSATDADALSTACFVLGYEKAVALLSGLPGTEALFIFDDNSIRTTDGLKDRITILDSAFRPADTSGGTAGK</sequence>
<evidence type="ECO:0000313" key="13">
    <source>
        <dbReference type="EMBL" id="EEV19528.1"/>
    </source>
</evidence>
<evidence type="ECO:0000256" key="2">
    <source>
        <dbReference type="ARBA" id="ARBA00016337"/>
    </source>
</evidence>
<dbReference type="GO" id="GO:0046872">
    <property type="term" value="F:metal ion binding"/>
    <property type="evidence" value="ECO:0007669"/>
    <property type="project" value="UniProtKB-UniRule"/>
</dbReference>
<dbReference type="STRING" id="596324.TREVI0001_2457"/>
<feature type="binding site" evidence="11">
    <location>
        <position position="169"/>
    </location>
    <ligand>
        <name>Mg(2+)</name>
        <dbReference type="ChEBI" id="CHEBI:18420"/>
    </ligand>
</feature>
<feature type="chain" id="PRO_5005968255" description="FAD:protein FMN transferase" evidence="12">
    <location>
        <begin position="21"/>
        <end position="347"/>
    </location>
</feature>
<evidence type="ECO:0000313" key="14">
    <source>
        <dbReference type="Proteomes" id="UP000004509"/>
    </source>
</evidence>
<evidence type="ECO:0000256" key="11">
    <source>
        <dbReference type="PIRSR" id="PIRSR006268-2"/>
    </source>
</evidence>
<organism evidence="13 14">
    <name type="scientific">Treponema vincentii ATCC 35580</name>
    <dbReference type="NCBI Taxonomy" id="596324"/>
    <lineage>
        <taxon>Bacteria</taxon>
        <taxon>Pseudomonadati</taxon>
        <taxon>Spirochaetota</taxon>
        <taxon>Spirochaetia</taxon>
        <taxon>Spirochaetales</taxon>
        <taxon>Treponemataceae</taxon>
        <taxon>Treponema</taxon>
    </lineage>
</organism>
<evidence type="ECO:0000256" key="4">
    <source>
        <dbReference type="ARBA" id="ARBA00022679"/>
    </source>
</evidence>
<dbReference type="EMBL" id="ACYH01000054">
    <property type="protein sequence ID" value="EEV19528.1"/>
    <property type="molecule type" value="Genomic_DNA"/>
</dbReference>
<comment type="function">
    <text evidence="12">Flavin transferase that catalyzes the transfer of the FMN moiety of FAD and its covalent binding to the hydroxyl group of a threonine residue in a target flavoprotein.</text>
</comment>
<evidence type="ECO:0000256" key="8">
    <source>
        <dbReference type="ARBA" id="ARBA00031306"/>
    </source>
</evidence>
<dbReference type="Proteomes" id="UP000004509">
    <property type="component" value="Unassembled WGS sequence"/>
</dbReference>
<dbReference type="EC" id="2.7.1.180" evidence="1 10"/>
<comment type="subcellular location">
    <subcellularLocation>
        <location evidence="12">Cell inner membrane</location>
        <topology evidence="12">Lipid-anchor</topology>
        <orientation evidence="12">Periplasmic side</orientation>
    </subcellularLocation>
</comment>
<keyword evidence="4 10" id="KW-0808">Transferase</keyword>